<keyword evidence="2" id="KW-1185">Reference proteome</keyword>
<dbReference type="Proteomes" id="UP000799755">
    <property type="component" value="Unassembled WGS sequence"/>
</dbReference>
<proteinExistence type="predicted"/>
<accession>A0ACB6RDU4</accession>
<evidence type="ECO:0000313" key="2">
    <source>
        <dbReference type="Proteomes" id="UP000799755"/>
    </source>
</evidence>
<name>A0ACB6RDU4_9PLEO</name>
<organism evidence="1 2">
    <name type="scientific">Lindgomyces ingoldianus</name>
    <dbReference type="NCBI Taxonomy" id="673940"/>
    <lineage>
        <taxon>Eukaryota</taxon>
        <taxon>Fungi</taxon>
        <taxon>Dikarya</taxon>
        <taxon>Ascomycota</taxon>
        <taxon>Pezizomycotina</taxon>
        <taxon>Dothideomycetes</taxon>
        <taxon>Pleosporomycetidae</taxon>
        <taxon>Pleosporales</taxon>
        <taxon>Lindgomycetaceae</taxon>
        <taxon>Lindgomyces</taxon>
    </lineage>
</organism>
<protein>
    <submittedName>
        <fullName evidence="1">Uncharacterized protein</fullName>
    </submittedName>
</protein>
<sequence length="289" mass="31320">MCGLLHSAYRWRMSKILAETPLPSDVAAASAFYYTLFLEAPNCTPPNDSPATPGPTTATPSTTSPLCRITAGRYSIHYWPMPTPTGTDFCNPSYKPSPLSPSIPGTPNTAVISGLTLTSPSIYHILQSVILETYTGTTSRLDDTTLTLATWNISTILPTLTVAQQEPQILSARETCSGREADYCSILFTPNFLINDISTVRAPAYTQNCGSDCISRDGGTIYQTSYKPTLAVPVGEVVRQNRMFSDCQWDMYELDEGGGYTKHVSSETAAIVFRDVGRTATATATRGVR</sequence>
<comment type="caution">
    <text evidence="1">The sequence shown here is derived from an EMBL/GenBank/DDBJ whole genome shotgun (WGS) entry which is preliminary data.</text>
</comment>
<evidence type="ECO:0000313" key="1">
    <source>
        <dbReference type="EMBL" id="KAF2477429.1"/>
    </source>
</evidence>
<gene>
    <name evidence="1" type="ORF">BDR25DRAFT_861</name>
</gene>
<dbReference type="EMBL" id="MU003492">
    <property type="protein sequence ID" value="KAF2477429.1"/>
    <property type="molecule type" value="Genomic_DNA"/>
</dbReference>
<reference evidence="1" key="1">
    <citation type="journal article" date="2020" name="Stud. Mycol.">
        <title>101 Dothideomycetes genomes: a test case for predicting lifestyles and emergence of pathogens.</title>
        <authorList>
            <person name="Haridas S."/>
            <person name="Albert R."/>
            <person name="Binder M."/>
            <person name="Bloem J."/>
            <person name="Labutti K."/>
            <person name="Salamov A."/>
            <person name="Andreopoulos B."/>
            <person name="Baker S."/>
            <person name="Barry K."/>
            <person name="Bills G."/>
            <person name="Bluhm B."/>
            <person name="Cannon C."/>
            <person name="Castanera R."/>
            <person name="Culley D."/>
            <person name="Daum C."/>
            <person name="Ezra D."/>
            <person name="Gonzalez J."/>
            <person name="Henrissat B."/>
            <person name="Kuo A."/>
            <person name="Liang C."/>
            <person name="Lipzen A."/>
            <person name="Lutzoni F."/>
            <person name="Magnuson J."/>
            <person name="Mondo S."/>
            <person name="Nolan M."/>
            <person name="Ohm R."/>
            <person name="Pangilinan J."/>
            <person name="Park H.-J."/>
            <person name="Ramirez L."/>
            <person name="Alfaro M."/>
            <person name="Sun H."/>
            <person name="Tritt A."/>
            <person name="Yoshinaga Y."/>
            <person name="Zwiers L.-H."/>
            <person name="Turgeon B."/>
            <person name="Goodwin S."/>
            <person name="Spatafora J."/>
            <person name="Crous P."/>
            <person name="Grigoriev I."/>
        </authorList>
    </citation>
    <scope>NUCLEOTIDE SEQUENCE</scope>
    <source>
        <strain evidence="1">ATCC 200398</strain>
    </source>
</reference>